<keyword evidence="3" id="KW-1185">Reference proteome</keyword>
<evidence type="ECO:0000256" key="1">
    <source>
        <dbReference type="SAM" id="Phobius"/>
    </source>
</evidence>
<feature type="transmembrane region" description="Helical" evidence="1">
    <location>
        <begin position="94"/>
        <end position="115"/>
    </location>
</feature>
<sequence length="121" mass="12025">MNPVAGLAIGRIVIGLAMFVAPRLAARLFQLDGSGSATPYIARLFASREIALGAATLATSGETRNRLVTVGVAVDAADGVAAILSNKSGDVGKIVTALLLAPAAGAVAVGLGEVVRSRSQA</sequence>
<keyword evidence="1" id="KW-1133">Transmembrane helix</keyword>
<keyword evidence="1" id="KW-0472">Membrane</keyword>
<reference evidence="3" key="1">
    <citation type="journal article" date="2019" name="Int. J. Syst. Evol. Microbiol.">
        <title>The Global Catalogue of Microorganisms (GCM) 10K type strain sequencing project: providing services to taxonomists for standard genome sequencing and annotation.</title>
        <authorList>
            <consortium name="The Broad Institute Genomics Platform"/>
            <consortium name="The Broad Institute Genome Sequencing Center for Infectious Disease"/>
            <person name="Wu L."/>
            <person name="Ma J."/>
        </authorList>
    </citation>
    <scope>NUCLEOTIDE SEQUENCE [LARGE SCALE GENOMIC DNA]</scope>
    <source>
        <strain evidence="3">JCM 16953</strain>
    </source>
</reference>
<proteinExistence type="predicted"/>
<accession>A0ABP7IHV7</accession>
<evidence type="ECO:0008006" key="4">
    <source>
        <dbReference type="Google" id="ProtNLM"/>
    </source>
</evidence>
<organism evidence="2 3">
    <name type="scientific">Nocardioides panacisoli</name>
    <dbReference type="NCBI Taxonomy" id="627624"/>
    <lineage>
        <taxon>Bacteria</taxon>
        <taxon>Bacillati</taxon>
        <taxon>Actinomycetota</taxon>
        <taxon>Actinomycetes</taxon>
        <taxon>Propionibacteriales</taxon>
        <taxon>Nocardioidaceae</taxon>
        <taxon>Nocardioides</taxon>
    </lineage>
</organism>
<protein>
    <recommendedName>
        <fullName evidence="4">DUF4267 domain-containing protein</fullName>
    </recommendedName>
</protein>
<evidence type="ECO:0000313" key="2">
    <source>
        <dbReference type="EMBL" id="GAA3818849.1"/>
    </source>
</evidence>
<gene>
    <name evidence="2" type="ORF">GCM10022242_20850</name>
</gene>
<keyword evidence="1" id="KW-0812">Transmembrane</keyword>
<dbReference type="EMBL" id="BAABAH010000006">
    <property type="protein sequence ID" value="GAA3818849.1"/>
    <property type="molecule type" value="Genomic_DNA"/>
</dbReference>
<name>A0ABP7IHV7_9ACTN</name>
<dbReference type="RefSeq" id="WP_344775052.1">
    <property type="nucleotide sequence ID" value="NZ_BAABAH010000006.1"/>
</dbReference>
<comment type="caution">
    <text evidence="2">The sequence shown here is derived from an EMBL/GenBank/DDBJ whole genome shotgun (WGS) entry which is preliminary data.</text>
</comment>
<evidence type="ECO:0000313" key="3">
    <source>
        <dbReference type="Proteomes" id="UP001501821"/>
    </source>
</evidence>
<dbReference type="Proteomes" id="UP001501821">
    <property type="component" value="Unassembled WGS sequence"/>
</dbReference>